<gene>
    <name evidence="2" type="primary">PLEST003104</name>
    <name evidence="2" type="ORF">PLESTB_001164700</name>
</gene>
<dbReference type="EMBL" id="BRXU01000017">
    <property type="protein sequence ID" value="GLC56930.1"/>
    <property type="molecule type" value="Genomic_DNA"/>
</dbReference>
<protein>
    <submittedName>
        <fullName evidence="2">Uncharacterized protein</fullName>
    </submittedName>
</protein>
<keyword evidence="3" id="KW-1185">Reference proteome</keyword>
<dbReference type="Proteomes" id="UP001165080">
    <property type="component" value="Unassembled WGS sequence"/>
</dbReference>
<comment type="caution">
    <text evidence="2">The sequence shown here is derived from an EMBL/GenBank/DDBJ whole genome shotgun (WGS) entry which is preliminary data.</text>
</comment>
<evidence type="ECO:0000313" key="3">
    <source>
        <dbReference type="Proteomes" id="UP001165080"/>
    </source>
</evidence>
<keyword evidence="1" id="KW-0812">Transmembrane</keyword>
<sequence>MISIKKKVSRNAVVPVSSDIEDGLSVSGQTKDLGLFELIRLVGLKVYIVAGNTILHMYYAPPAEIRERCKSTWGTMGVVSALLAGLSIIPPLNAQSVVGLNVGTDAWASSSWLVALLYLAFLAFVCNITVIIMSTLFYIFIDHIFTDEHLVEFLKDWTVLFIALPFVFAVSILLVGAEILVVIGYTCRSYHVWVLMGVAGFVCMLLVLLTMRILFWTGSRCANVALRREYGPNWVERFKNQ</sequence>
<keyword evidence="1" id="KW-1133">Transmembrane helix</keyword>
<feature type="transmembrane region" description="Helical" evidence="1">
    <location>
        <begin position="112"/>
        <end position="139"/>
    </location>
</feature>
<proteinExistence type="predicted"/>
<dbReference type="AlphaFoldDB" id="A0A9W6BS64"/>
<feature type="transmembrane region" description="Helical" evidence="1">
    <location>
        <begin position="159"/>
        <end position="184"/>
    </location>
</feature>
<name>A0A9W6BS64_9CHLO</name>
<feature type="transmembrane region" description="Helical" evidence="1">
    <location>
        <begin position="190"/>
        <end position="210"/>
    </location>
</feature>
<organism evidence="2 3">
    <name type="scientific">Pleodorina starrii</name>
    <dbReference type="NCBI Taxonomy" id="330485"/>
    <lineage>
        <taxon>Eukaryota</taxon>
        <taxon>Viridiplantae</taxon>
        <taxon>Chlorophyta</taxon>
        <taxon>core chlorophytes</taxon>
        <taxon>Chlorophyceae</taxon>
        <taxon>CS clade</taxon>
        <taxon>Chlamydomonadales</taxon>
        <taxon>Volvocaceae</taxon>
        <taxon>Pleodorina</taxon>
    </lineage>
</organism>
<dbReference type="OrthoDB" id="543610at2759"/>
<reference evidence="2 3" key="1">
    <citation type="journal article" date="2023" name="Commun. Biol.">
        <title>Reorganization of the ancestral sex-determining regions during the evolution of trioecy in Pleodorina starrii.</title>
        <authorList>
            <person name="Takahashi K."/>
            <person name="Suzuki S."/>
            <person name="Kawai-Toyooka H."/>
            <person name="Yamamoto K."/>
            <person name="Hamaji T."/>
            <person name="Ootsuki R."/>
            <person name="Yamaguchi H."/>
            <person name="Kawachi M."/>
            <person name="Higashiyama T."/>
            <person name="Nozaki H."/>
        </authorList>
    </citation>
    <scope>NUCLEOTIDE SEQUENCE [LARGE SCALE GENOMIC DNA]</scope>
    <source>
        <strain evidence="2 3">NIES-4479</strain>
    </source>
</reference>
<feature type="transmembrane region" description="Helical" evidence="1">
    <location>
        <begin position="72"/>
        <end position="92"/>
    </location>
</feature>
<accession>A0A9W6BS64</accession>
<evidence type="ECO:0000313" key="2">
    <source>
        <dbReference type="EMBL" id="GLC56930.1"/>
    </source>
</evidence>
<evidence type="ECO:0000256" key="1">
    <source>
        <dbReference type="SAM" id="Phobius"/>
    </source>
</evidence>
<keyword evidence="1" id="KW-0472">Membrane</keyword>